<feature type="transmembrane region" description="Helical" evidence="1">
    <location>
        <begin position="21"/>
        <end position="40"/>
    </location>
</feature>
<evidence type="ECO:0000313" key="3">
    <source>
        <dbReference type="Proteomes" id="UP000318483"/>
    </source>
</evidence>
<evidence type="ECO:0000256" key="1">
    <source>
        <dbReference type="SAM" id="Phobius"/>
    </source>
</evidence>
<organism evidence="2 3">
    <name type="scientific">Qingshengfaniella alkalisoli</name>
    <dbReference type="NCBI Taxonomy" id="2599296"/>
    <lineage>
        <taxon>Bacteria</taxon>
        <taxon>Pseudomonadati</taxon>
        <taxon>Pseudomonadota</taxon>
        <taxon>Alphaproteobacteria</taxon>
        <taxon>Rhodobacterales</taxon>
        <taxon>Paracoccaceae</taxon>
        <taxon>Qingshengfaniella</taxon>
    </lineage>
</organism>
<keyword evidence="1" id="KW-0472">Membrane</keyword>
<dbReference type="OrthoDB" id="7862519at2"/>
<gene>
    <name evidence="2" type="ORF">FPZ52_03935</name>
</gene>
<feature type="transmembrane region" description="Helical" evidence="1">
    <location>
        <begin position="46"/>
        <end position="64"/>
    </location>
</feature>
<dbReference type="Proteomes" id="UP000318483">
    <property type="component" value="Chromosome"/>
</dbReference>
<name>A0A5B8ITR9_9RHOB</name>
<dbReference type="KEGG" id="lit:FPZ52_03935"/>
<reference evidence="2 3" key="1">
    <citation type="submission" date="2019-07" db="EMBL/GenBank/DDBJ databases">
        <title>Litoreibacter alkalisoli sp. nov., isolated from saline-alkaline soil.</title>
        <authorList>
            <person name="Wang S."/>
            <person name="Xu L."/>
            <person name="Xing Y.-T."/>
            <person name="Sun J.-Q."/>
        </authorList>
    </citation>
    <scope>NUCLEOTIDE SEQUENCE [LARGE SCALE GENOMIC DNA]</scope>
    <source>
        <strain evidence="2 3">LN3S51</strain>
    </source>
</reference>
<dbReference type="AlphaFoldDB" id="A0A5B8ITR9"/>
<keyword evidence="3" id="KW-1185">Reference proteome</keyword>
<evidence type="ECO:0000313" key="2">
    <source>
        <dbReference type="EMBL" id="QDY68863.1"/>
    </source>
</evidence>
<proteinExistence type="predicted"/>
<keyword evidence="1" id="KW-1133">Transmembrane helix</keyword>
<protein>
    <submittedName>
        <fullName evidence="2">Uncharacterized protein</fullName>
    </submittedName>
</protein>
<dbReference type="RefSeq" id="WP_146363911.1">
    <property type="nucleotide sequence ID" value="NZ_CP042261.1"/>
</dbReference>
<accession>A0A5B8ITR9</accession>
<keyword evidence="1" id="KW-0812">Transmembrane</keyword>
<sequence length="166" mass="17787">MDTETSDEPLAVVQPSGPRRIFATAVLFSVSALLLILAVVTPPSSAGWLIYLLVCGGVALWLTLRLWQATHASIILTRDALSTSDGTHLCNLSDVAGLDRGVFAFKPSNGFVVRLKRKAPRGWAPGLWWRVGKRVGIGGVTSAGQAKFMAEMLAAQIVENTENSIK</sequence>
<dbReference type="EMBL" id="CP042261">
    <property type="protein sequence ID" value="QDY68863.1"/>
    <property type="molecule type" value="Genomic_DNA"/>
</dbReference>